<dbReference type="CDD" id="cd06225">
    <property type="entry name" value="HAMP"/>
    <property type="match status" value="1"/>
</dbReference>
<dbReference type="CDD" id="cd00082">
    <property type="entry name" value="HisKA"/>
    <property type="match status" value="1"/>
</dbReference>
<feature type="transmembrane region" description="Helical" evidence="11">
    <location>
        <begin position="149"/>
        <end position="168"/>
    </location>
</feature>
<organism evidence="14 15">
    <name type="scientific">Phenylobacterium glaciei</name>
    <dbReference type="NCBI Taxonomy" id="2803784"/>
    <lineage>
        <taxon>Bacteria</taxon>
        <taxon>Pseudomonadati</taxon>
        <taxon>Pseudomonadota</taxon>
        <taxon>Alphaproteobacteria</taxon>
        <taxon>Caulobacterales</taxon>
        <taxon>Caulobacteraceae</taxon>
        <taxon>Phenylobacterium</taxon>
    </lineage>
</organism>
<dbReference type="SMART" id="SM00387">
    <property type="entry name" value="HATPase_c"/>
    <property type="match status" value="1"/>
</dbReference>
<dbReference type="GO" id="GO:0005886">
    <property type="term" value="C:plasma membrane"/>
    <property type="evidence" value="ECO:0007669"/>
    <property type="project" value="TreeGrafter"/>
</dbReference>
<dbReference type="InterPro" id="IPR050428">
    <property type="entry name" value="TCS_sensor_his_kinase"/>
</dbReference>
<name>A0A941HW93_9CAUL</name>
<evidence type="ECO:0000256" key="9">
    <source>
        <dbReference type="ARBA" id="ARBA00023012"/>
    </source>
</evidence>
<dbReference type="InterPro" id="IPR003594">
    <property type="entry name" value="HATPase_dom"/>
</dbReference>
<proteinExistence type="predicted"/>
<keyword evidence="4" id="KW-0597">Phosphoprotein</keyword>
<dbReference type="InterPro" id="IPR003661">
    <property type="entry name" value="HisK_dim/P_dom"/>
</dbReference>
<dbReference type="Pfam" id="PF00512">
    <property type="entry name" value="HisKA"/>
    <property type="match status" value="1"/>
</dbReference>
<dbReference type="AlphaFoldDB" id="A0A941HW93"/>
<dbReference type="Pfam" id="PF02518">
    <property type="entry name" value="HATPase_c"/>
    <property type="match status" value="1"/>
</dbReference>
<evidence type="ECO:0000256" key="6">
    <source>
        <dbReference type="ARBA" id="ARBA00022692"/>
    </source>
</evidence>
<reference evidence="14" key="1">
    <citation type="submission" date="2021-04" db="EMBL/GenBank/DDBJ databases">
        <title>Draft genome assembly of strain Phenylobacterium sp. 20VBR1 using MiniION and Illumina platforms.</title>
        <authorList>
            <person name="Thomas F.A."/>
            <person name="Krishnan K.P."/>
            <person name="Sinha R.K."/>
        </authorList>
    </citation>
    <scope>NUCLEOTIDE SEQUENCE</scope>
    <source>
        <strain evidence="14">20VBR1</strain>
    </source>
</reference>
<dbReference type="PROSITE" id="PS50109">
    <property type="entry name" value="HIS_KIN"/>
    <property type="match status" value="1"/>
</dbReference>
<comment type="catalytic activity">
    <reaction evidence="1">
        <text>ATP + protein L-histidine = ADP + protein N-phospho-L-histidine.</text>
        <dbReference type="EC" id="2.7.13.3"/>
    </reaction>
</comment>
<feature type="transmembrane region" description="Helical" evidence="11">
    <location>
        <begin position="7"/>
        <end position="27"/>
    </location>
</feature>
<keyword evidence="7 14" id="KW-0418">Kinase</keyword>
<dbReference type="GO" id="GO:0000155">
    <property type="term" value="F:phosphorelay sensor kinase activity"/>
    <property type="evidence" value="ECO:0007669"/>
    <property type="project" value="InterPro"/>
</dbReference>
<dbReference type="SMART" id="SM00304">
    <property type="entry name" value="HAMP"/>
    <property type="match status" value="1"/>
</dbReference>
<keyword evidence="8 11" id="KW-1133">Transmembrane helix</keyword>
<dbReference type="PANTHER" id="PTHR45436:SF8">
    <property type="entry name" value="HISTIDINE KINASE"/>
    <property type="match status" value="1"/>
</dbReference>
<dbReference type="InterPro" id="IPR003660">
    <property type="entry name" value="HAMP_dom"/>
</dbReference>
<dbReference type="SUPFAM" id="SSF47384">
    <property type="entry name" value="Homodimeric domain of signal transducing histidine kinase"/>
    <property type="match status" value="1"/>
</dbReference>
<evidence type="ECO:0000256" key="1">
    <source>
        <dbReference type="ARBA" id="ARBA00000085"/>
    </source>
</evidence>
<dbReference type="SUPFAM" id="SSF55874">
    <property type="entry name" value="ATPase domain of HSP90 chaperone/DNA topoisomerase II/histidine kinase"/>
    <property type="match status" value="1"/>
</dbReference>
<dbReference type="Gene3D" id="3.30.565.10">
    <property type="entry name" value="Histidine kinase-like ATPase, C-terminal domain"/>
    <property type="match status" value="1"/>
</dbReference>
<evidence type="ECO:0000256" key="2">
    <source>
        <dbReference type="ARBA" id="ARBA00004370"/>
    </source>
</evidence>
<evidence type="ECO:0000256" key="10">
    <source>
        <dbReference type="ARBA" id="ARBA00023136"/>
    </source>
</evidence>
<accession>A0A941HW93</accession>
<dbReference type="RefSeq" id="WP_215341373.1">
    <property type="nucleotide sequence ID" value="NZ_JAGSGD010000001.1"/>
</dbReference>
<feature type="domain" description="Histidine kinase" evidence="12">
    <location>
        <begin position="231"/>
        <end position="441"/>
    </location>
</feature>
<evidence type="ECO:0000256" key="4">
    <source>
        <dbReference type="ARBA" id="ARBA00022553"/>
    </source>
</evidence>
<evidence type="ECO:0000259" key="12">
    <source>
        <dbReference type="PROSITE" id="PS50109"/>
    </source>
</evidence>
<keyword evidence="10 11" id="KW-0472">Membrane</keyword>
<dbReference type="PROSITE" id="PS50885">
    <property type="entry name" value="HAMP"/>
    <property type="match status" value="1"/>
</dbReference>
<dbReference type="PRINTS" id="PR00344">
    <property type="entry name" value="BCTRLSENSOR"/>
</dbReference>
<dbReference type="PANTHER" id="PTHR45436">
    <property type="entry name" value="SENSOR HISTIDINE KINASE YKOH"/>
    <property type="match status" value="1"/>
</dbReference>
<dbReference type="InterPro" id="IPR004358">
    <property type="entry name" value="Sig_transdc_His_kin-like_C"/>
</dbReference>
<evidence type="ECO:0000256" key="7">
    <source>
        <dbReference type="ARBA" id="ARBA00022777"/>
    </source>
</evidence>
<dbReference type="Pfam" id="PF00672">
    <property type="entry name" value="HAMP"/>
    <property type="match status" value="1"/>
</dbReference>
<dbReference type="EMBL" id="JAGSGD010000001">
    <property type="protein sequence ID" value="MBR7620644.1"/>
    <property type="molecule type" value="Genomic_DNA"/>
</dbReference>
<keyword evidence="9" id="KW-0902">Two-component regulatory system</keyword>
<gene>
    <name evidence="14" type="ORF">JKL49_14720</name>
</gene>
<feature type="domain" description="HAMP" evidence="13">
    <location>
        <begin position="170"/>
        <end position="223"/>
    </location>
</feature>
<evidence type="ECO:0000259" key="13">
    <source>
        <dbReference type="PROSITE" id="PS50885"/>
    </source>
</evidence>
<keyword evidence="5" id="KW-0808">Transferase</keyword>
<evidence type="ECO:0000313" key="14">
    <source>
        <dbReference type="EMBL" id="MBR7620644.1"/>
    </source>
</evidence>
<dbReference type="Gene3D" id="1.10.287.130">
    <property type="match status" value="1"/>
</dbReference>
<evidence type="ECO:0000256" key="8">
    <source>
        <dbReference type="ARBA" id="ARBA00022989"/>
    </source>
</evidence>
<comment type="subcellular location">
    <subcellularLocation>
        <location evidence="2">Membrane</location>
    </subcellularLocation>
</comment>
<keyword evidence="6 11" id="KW-0812">Transmembrane</keyword>
<comment type="caution">
    <text evidence="14">The sequence shown here is derived from an EMBL/GenBank/DDBJ whole genome shotgun (WGS) entry which is preliminary data.</text>
</comment>
<dbReference type="CDD" id="cd00075">
    <property type="entry name" value="HATPase"/>
    <property type="match status" value="1"/>
</dbReference>
<dbReference type="InterPro" id="IPR036097">
    <property type="entry name" value="HisK_dim/P_sf"/>
</dbReference>
<sequence>MFRSTSLRLAALYTTGFALAVVILGMITLSSTRAALTAQFDARIASEAAALAEEYQTEGLNGVVQAVRERDRTPGALDYGLKGPNGVAMVGRLAANAAPIGWSTASVRHRGGESETIRVLTIALPGGYSLMVGDDEERVEALDGAVLRGFGWAFLGVVVLGVLGGYALSGDVHRRLAAISGTAEAIIDGDLARRVPVRGSDDDLDRLALTFNRMLDRIAALMESLNQVSNDIAHDMRTPLTRLRQKLEAGLATPAESQQVLEAGLTDLDSILETFAALLRIAQIEGGARRAGFRPCDLSEVARTVVDAFAPSAEEGQQTLTLIASGPVMVEGDRELLTQMLVNLVENALRHAGAGAQIAVWAVGDDAGRRLEISDNGPGVPEVAWERLFDRFYRLEHSRSTPGNGLGLALVAAIAKLHGADVELADARPGLTVRVTFPRPA</sequence>
<protein>
    <recommendedName>
        <fullName evidence="3">histidine kinase</fullName>
        <ecNumber evidence="3">2.7.13.3</ecNumber>
    </recommendedName>
</protein>
<dbReference type="SMART" id="SM00388">
    <property type="entry name" value="HisKA"/>
    <property type="match status" value="1"/>
</dbReference>
<dbReference type="InterPro" id="IPR036890">
    <property type="entry name" value="HATPase_C_sf"/>
</dbReference>
<keyword evidence="15" id="KW-1185">Reference proteome</keyword>
<evidence type="ECO:0000256" key="11">
    <source>
        <dbReference type="SAM" id="Phobius"/>
    </source>
</evidence>
<evidence type="ECO:0000256" key="5">
    <source>
        <dbReference type="ARBA" id="ARBA00022679"/>
    </source>
</evidence>
<evidence type="ECO:0000313" key="15">
    <source>
        <dbReference type="Proteomes" id="UP000622580"/>
    </source>
</evidence>
<evidence type="ECO:0000256" key="3">
    <source>
        <dbReference type="ARBA" id="ARBA00012438"/>
    </source>
</evidence>
<dbReference type="Proteomes" id="UP000622580">
    <property type="component" value="Unassembled WGS sequence"/>
</dbReference>
<dbReference type="InterPro" id="IPR005467">
    <property type="entry name" value="His_kinase_dom"/>
</dbReference>
<dbReference type="EC" id="2.7.13.3" evidence="3"/>
<dbReference type="SUPFAM" id="SSF158472">
    <property type="entry name" value="HAMP domain-like"/>
    <property type="match status" value="1"/>
</dbReference>